<dbReference type="Proteomes" id="UP000253606">
    <property type="component" value="Chromosome"/>
</dbReference>
<keyword evidence="2" id="KW-1185">Reference proteome</keyword>
<proteinExistence type="predicted"/>
<name>A0A2Z5G0Y8_9BACT</name>
<dbReference type="RefSeq" id="WP_161557393.1">
    <property type="nucleotide sequence ID" value="NZ_CP030840.1"/>
</dbReference>
<evidence type="ECO:0000313" key="2">
    <source>
        <dbReference type="Proteomes" id="UP000253606"/>
    </source>
</evidence>
<accession>A0A2Z5G0Y8</accession>
<dbReference type="AlphaFoldDB" id="A0A2Z5G0Y8"/>
<gene>
    <name evidence="1" type="ORF">ACPOL_3536</name>
</gene>
<dbReference type="EMBL" id="CP030840">
    <property type="protein sequence ID" value="AXC12821.1"/>
    <property type="molecule type" value="Genomic_DNA"/>
</dbReference>
<sequence>MASKTATPASRPTATPALQLTAPLPGLKVADGELWSREQRALDLGALVEIAMDPTS</sequence>
<dbReference type="KEGG" id="abas:ACPOL_3536"/>
<organism evidence="1 2">
    <name type="scientific">Acidisarcina polymorpha</name>
    <dbReference type="NCBI Taxonomy" id="2211140"/>
    <lineage>
        <taxon>Bacteria</taxon>
        <taxon>Pseudomonadati</taxon>
        <taxon>Acidobacteriota</taxon>
        <taxon>Terriglobia</taxon>
        <taxon>Terriglobales</taxon>
        <taxon>Acidobacteriaceae</taxon>
        <taxon>Acidisarcina</taxon>
    </lineage>
</organism>
<protein>
    <submittedName>
        <fullName evidence="1">Uncharacterized protein</fullName>
    </submittedName>
</protein>
<reference evidence="1 2" key="1">
    <citation type="journal article" date="2018" name="Front. Microbiol.">
        <title>Hydrolytic Capabilities as a Key to Environmental Success: Chitinolytic and Cellulolytic Acidobacteria From Acidic Sub-arctic Soils and Boreal Peatlands.</title>
        <authorList>
            <person name="Belova S.E."/>
            <person name="Ravin N.V."/>
            <person name="Pankratov T.A."/>
            <person name="Rakitin A.L."/>
            <person name="Ivanova A.A."/>
            <person name="Beletsky A.V."/>
            <person name="Mardanov A.V."/>
            <person name="Sinninghe Damste J.S."/>
            <person name="Dedysh S.N."/>
        </authorList>
    </citation>
    <scope>NUCLEOTIDE SEQUENCE [LARGE SCALE GENOMIC DNA]</scope>
    <source>
        <strain evidence="1 2">SBC82</strain>
    </source>
</reference>
<evidence type="ECO:0000313" key="1">
    <source>
        <dbReference type="EMBL" id="AXC12821.1"/>
    </source>
</evidence>